<feature type="non-terminal residue" evidence="2">
    <location>
        <position position="1"/>
    </location>
</feature>
<evidence type="ECO:0000256" key="1">
    <source>
        <dbReference type="SAM" id="MobiDB-lite"/>
    </source>
</evidence>
<dbReference type="Gramene" id="OMO49389">
    <property type="protein sequence ID" value="OMO49389"/>
    <property type="gene ID" value="CCACVL1_31034"/>
</dbReference>
<dbReference type="Proteomes" id="UP000188268">
    <property type="component" value="Unassembled WGS sequence"/>
</dbReference>
<feature type="compositionally biased region" description="Basic and acidic residues" evidence="1">
    <location>
        <begin position="1"/>
        <end position="20"/>
    </location>
</feature>
<accession>A0A1R3FU44</accession>
<comment type="caution">
    <text evidence="2">The sequence shown here is derived from an EMBL/GenBank/DDBJ whole genome shotgun (WGS) entry which is preliminary data.</text>
</comment>
<gene>
    <name evidence="2" type="ORF">CCACVL1_31034</name>
</gene>
<dbReference type="AlphaFoldDB" id="A0A1R3FU44"/>
<name>A0A1R3FU44_COCAP</name>
<protein>
    <submittedName>
        <fullName evidence="2">Uncharacterized protein</fullName>
    </submittedName>
</protein>
<feature type="compositionally biased region" description="Basic and acidic residues" evidence="1">
    <location>
        <begin position="29"/>
        <end position="42"/>
    </location>
</feature>
<proteinExistence type="predicted"/>
<evidence type="ECO:0000313" key="3">
    <source>
        <dbReference type="Proteomes" id="UP000188268"/>
    </source>
</evidence>
<sequence length="42" mass="4643">GHQVEGEKTWDLHNIEDKKGHCSGKQPKKVSEKAAEGEGLEK</sequence>
<organism evidence="2 3">
    <name type="scientific">Corchorus capsularis</name>
    <name type="common">Jute</name>
    <dbReference type="NCBI Taxonomy" id="210143"/>
    <lineage>
        <taxon>Eukaryota</taxon>
        <taxon>Viridiplantae</taxon>
        <taxon>Streptophyta</taxon>
        <taxon>Embryophyta</taxon>
        <taxon>Tracheophyta</taxon>
        <taxon>Spermatophyta</taxon>
        <taxon>Magnoliopsida</taxon>
        <taxon>eudicotyledons</taxon>
        <taxon>Gunneridae</taxon>
        <taxon>Pentapetalae</taxon>
        <taxon>rosids</taxon>
        <taxon>malvids</taxon>
        <taxon>Malvales</taxon>
        <taxon>Malvaceae</taxon>
        <taxon>Grewioideae</taxon>
        <taxon>Apeibeae</taxon>
        <taxon>Corchorus</taxon>
    </lineage>
</organism>
<evidence type="ECO:0000313" key="2">
    <source>
        <dbReference type="EMBL" id="OMO49389.1"/>
    </source>
</evidence>
<reference evidence="2 3" key="1">
    <citation type="submission" date="2013-09" db="EMBL/GenBank/DDBJ databases">
        <title>Corchorus capsularis genome sequencing.</title>
        <authorList>
            <person name="Alam M."/>
            <person name="Haque M.S."/>
            <person name="Islam M.S."/>
            <person name="Emdad E.M."/>
            <person name="Islam M.M."/>
            <person name="Ahmed B."/>
            <person name="Halim A."/>
            <person name="Hossen Q.M.M."/>
            <person name="Hossain M.Z."/>
            <person name="Ahmed R."/>
            <person name="Khan M.M."/>
            <person name="Islam R."/>
            <person name="Rashid M.M."/>
            <person name="Khan S.A."/>
            <person name="Rahman M.S."/>
            <person name="Alam M."/>
        </authorList>
    </citation>
    <scope>NUCLEOTIDE SEQUENCE [LARGE SCALE GENOMIC DNA]</scope>
    <source>
        <strain evidence="3">cv. CVL-1</strain>
        <tissue evidence="2">Whole seedling</tissue>
    </source>
</reference>
<dbReference type="EMBL" id="AWWV01016496">
    <property type="protein sequence ID" value="OMO49389.1"/>
    <property type="molecule type" value="Genomic_DNA"/>
</dbReference>
<keyword evidence="3" id="KW-1185">Reference proteome</keyword>
<feature type="region of interest" description="Disordered" evidence="1">
    <location>
        <begin position="1"/>
        <end position="42"/>
    </location>
</feature>